<dbReference type="PANTHER" id="PTHR43591:SF46">
    <property type="entry name" value="OS08G0411200 PROTEIN"/>
    <property type="match status" value="1"/>
</dbReference>
<keyword evidence="1" id="KW-0150">Chloroplast</keyword>
<evidence type="ECO:0000256" key="1">
    <source>
        <dbReference type="ARBA" id="ARBA00022528"/>
    </source>
</evidence>
<keyword evidence="4" id="KW-0808">Transferase</keyword>
<dbReference type="GO" id="GO:0032259">
    <property type="term" value="P:methylation"/>
    <property type="evidence" value="ECO:0007669"/>
    <property type="project" value="UniProtKB-KW"/>
</dbReference>
<keyword evidence="10" id="KW-1185">Reference proteome</keyword>
<evidence type="ECO:0000259" key="8">
    <source>
        <dbReference type="Pfam" id="PF08241"/>
    </source>
</evidence>
<protein>
    <recommendedName>
        <fullName evidence="8">Methyltransferase type 11 domain-containing protein</fullName>
    </recommendedName>
</protein>
<dbReference type="GO" id="GO:0010287">
    <property type="term" value="C:plastoglobule"/>
    <property type="evidence" value="ECO:0007669"/>
    <property type="project" value="UniProtKB-SubCell"/>
</dbReference>
<feature type="region of interest" description="Disordered" evidence="7">
    <location>
        <begin position="373"/>
        <end position="412"/>
    </location>
</feature>
<evidence type="ECO:0000256" key="7">
    <source>
        <dbReference type="SAM" id="MobiDB-lite"/>
    </source>
</evidence>
<comment type="subcellular location">
    <subcellularLocation>
        <location evidence="6">Plastid</location>
        <location evidence="6">Chloroplast</location>
        <location evidence="6">Plastoglobule</location>
    </subcellularLocation>
</comment>
<evidence type="ECO:0000313" key="9">
    <source>
        <dbReference type="EnsemblPlants" id="OB08G22070.1"/>
    </source>
</evidence>
<dbReference type="Gramene" id="OB08G22070.1">
    <property type="protein sequence ID" value="OB08G22070.1"/>
    <property type="gene ID" value="OB08G22070"/>
</dbReference>
<proteinExistence type="predicted"/>
<dbReference type="Proteomes" id="UP000006038">
    <property type="component" value="Chromosome 8"/>
</dbReference>
<dbReference type="CDD" id="cd02440">
    <property type="entry name" value="AdoMet_MTases"/>
    <property type="match status" value="1"/>
</dbReference>
<organism evidence="9">
    <name type="scientific">Oryza brachyantha</name>
    <name type="common">malo sina</name>
    <dbReference type="NCBI Taxonomy" id="4533"/>
    <lineage>
        <taxon>Eukaryota</taxon>
        <taxon>Viridiplantae</taxon>
        <taxon>Streptophyta</taxon>
        <taxon>Embryophyta</taxon>
        <taxon>Tracheophyta</taxon>
        <taxon>Spermatophyta</taxon>
        <taxon>Magnoliopsida</taxon>
        <taxon>Liliopsida</taxon>
        <taxon>Poales</taxon>
        <taxon>Poaceae</taxon>
        <taxon>BOP clade</taxon>
        <taxon>Oryzoideae</taxon>
        <taxon>Oryzeae</taxon>
        <taxon>Oryzinae</taxon>
        <taxon>Oryza</taxon>
    </lineage>
</organism>
<feature type="domain" description="Methyltransferase type 11" evidence="8">
    <location>
        <begin position="192"/>
        <end position="291"/>
    </location>
</feature>
<sequence length="465" mass="49316">MWSRSASAASSAVALCGGGGGHRLLSCVAAPTRGRALGASAAAKRVLRSSLRASASPDVVSTVPDEVVAEPSVEPEAEKKLSKLACPICYYPLASSSDQSLPLNVASSLQCSTCKKFYPNRGDYWDMTVAVGSTVYSESTTVSTELFRTPLVSFLYERGWRQNFIWGGFPGPEREYETAKAYLKPTAGGIIVDASCGSGLFSRLFVKSELYSLVVALDFSENMLKQCNEFIKEENISDEKLALVRADISRLPFVSGSIDAVHAGAAIHCWPSPACAVAEISRVLRPGGVFVASTFVADILPPAVPVLRIGRPYISQFTGTNIFLSEVEFEDLCRACGLVDFTFVFFMPVLVGQIVLRKGNMLKTGLSRVRRRQTGGAHAQALTATPSPANSPAAPCLGRPRPTASRSRAALGGLPPGRAALATVADCRLQADDAPSSNAAAPCFPADARTRPMLEQRKAAAAAAE</sequence>
<keyword evidence="2" id="KW-0489">Methyltransferase</keyword>
<accession>J3MSX7</accession>
<evidence type="ECO:0000256" key="4">
    <source>
        <dbReference type="ARBA" id="ARBA00022679"/>
    </source>
</evidence>
<dbReference type="EnsemblPlants" id="OB08G22070.1">
    <property type="protein sequence ID" value="OB08G22070.1"/>
    <property type="gene ID" value="OB08G22070"/>
</dbReference>
<dbReference type="Gene3D" id="3.40.50.150">
    <property type="entry name" value="Vaccinia Virus protein VP39"/>
    <property type="match status" value="1"/>
</dbReference>
<reference evidence="9" key="1">
    <citation type="journal article" date="2013" name="Nat. Commun.">
        <title>Whole-genome sequencing of Oryza brachyantha reveals mechanisms underlying Oryza genome evolution.</title>
        <authorList>
            <person name="Chen J."/>
            <person name="Huang Q."/>
            <person name="Gao D."/>
            <person name="Wang J."/>
            <person name="Lang Y."/>
            <person name="Liu T."/>
            <person name="Li B."/>
            <person name="Bai Z."/>
            <person name="Luis Goicoechea J."/>
            <person name="Liang C."/>
            <person name="Chen C."/>
            <person name="Zhang W."/>
            <person name="Sun S."/>
            <person name="Liao Y."/>
            <person name="Zhang X."/>
            <person name="Yang L."/>
            <person name="Song C."/>
            <person name="Wang M."/>
            <person name="Shi J."/>
            <person name="Liu G."/>
            <person name="Liu J."/>
            <person name="Zhou H."/>
            <person name="Zhou W."/>
            <person name="Yu Q."/>
            <person name="An N."/>
            <person name="Chen Y."/>
            <person name="Cai Q."/>
            <person name="Wang B."/>
            <person name="Liu B."/>
            <person name="Min J."/>
            <person name="Huang Y."/>
            <person name="Wu H."/>
            <person name="Li Z."/>
            <person name="Zhang Y."/>
            <person name="Yin Y."/>
            <person name="Song W."/>
            <person name="Jiang J."/>
            <person name="Jackson S.A."/>
            <person name="Wing R.A."/>
            <person name="Wang J."/>
            <person name="Chen M."/>
        </authorList>
    </citation>
    <scope>NUCLEOTIDE SEQUENCE [LARGE SCALE GENOMIC DNA]</scope>
    <source>
        <strain evidence="9">cv. IRGC 101232</strain>
    </source>
</reference>
<dbReference type="AlphaFoldDB" id="J3MSX7"/>
<keyword evidence="3" id="KW-0934">Plastid</keyword>
<dbReference type="FunFam" id="3.40.50.150:FF:000144">
    <property type="entry name" value="Putative methyltransferase, chloroplastic"/>
    <property type="match status" value="1"/>
</dbReference>
<dbReference type="STRING" id="4533.J3MSX7"/>
<dbReference type="OMA" id="CETRQQF"/>
<evidence type="ECO:0000256" key="6">
    <source>
        <dbReference type="ARBA" id="ARBA00060463"/>
    </source>
</evidence>
<dbReference type="InterPro" id="IPR013216">
    <property type="entry name" value="Methyltransf_11"/>
</dbReference>
<dbReference type="HOGENOM" id="CLU_047070_1_0_1"/>
<evidence type="ECO:0000313" key="10">
    <source>
        <dbReference type="Proteomes" id="UP000006038"/>
    </source>
</evidence>
<dbReference type="PANTHER" id="PTHR43591">
    <property type="entry name" value="METHYLTRANSFERASE"/>
    <property type="match status" value="1"/>
</dbReference>
<evidence type="ECO:0000256" key="3">
    <source>
        <dbReference type="ARBA" id="ARBA00022640"/>
    </source>
</evidence>
<dbReference type="SUPFAM" id="SSF53335">
    <property type="entry name" value="S-adenosyl-L-methionine-dependent methyltransferases"/>
    <property type="match status" value="1"/>
</dbReference>
<reference evidence="9" key="2">
    <citation type="submission" date="2013-04" db="UniProtKB">
        <authorList>
            <consortium name="EnsemblPlants"/>
        </authorList>
    </citation>
    <scope>IDENTIFICATION</scope>
</reference>
<evidence type="ECO:0000256" key="5">
    <source>
        <dbReference type="ARBA" id="ARBA00022946"/>
    </source>
</evidence>
<evidence type="ECO:0000256" key="2">
    <source>
        <dbReference type="ARBA" id="ARBA00022603"/>
    </source>
</evidence>
<feature type="compositionally biased region" description="Low complexity" evidence="7">
    <location>
        <begin position="383"/>
        <end position="412"/>
    </location>
</feature>
<keyword evidence="5" id="KW-0809">Transit peptide</keyword>
<dbReference type="GO" id="GO:0008757">
    <property type="term" value="F:S-adenosylmethionine-dependent methyltransferase activity"/>
    <property type="evidence" value="ECO:0007669"/>
    <property type="project" value="InterPro"/>
</dbReference>
<dbReference type="eggNOG" id="ENOG502QPQG">
    <property type="taxonomic scope" value="Eukaryota"/>
</dbReference>
<dbReference type="InterPro" id="IPR029063">
    <property type="entry name" value="SAM-dependent_MTases_sf"/>
</dbReference>
<name>J3MSX7_ORYBR</name>
<dbReference type="Pfam" id="PF08241">
    <property type="entry name" value="Methyltransf_11"/>
    <property type="match status" value="1"/>
</dbReference>